<gene>
    <name evidence="1" type="ORF">LCGC14_2028900</name>
</gene>
<proteinExistence type="predicted"/>
<evidence type="ECO:0008006" key="2">
    <source>
        <dbReference type="Google" id="ProtNLM"/>
    </source>
</evidence>
<evidence type="ECO:0000313" key="1">
    <source>
        <dbReference type="EMBL" id="KKL78034.1"/>
    </source>
</evidence>
<sequence>MSKLLGMKEAVQLIGCTTGELDYAVRTHKVKLRRVGCHPVFDEKTIESVREYLRLKEEQREKIKEQKKEGEK</sequence>
<dbReference type="AlphaFoldDB" id="A0A0F9EVC7"/>
<comment type="caution">
    <text evidence="1">The sequence shown here is derived from an EMBL/GenBank/DDBJ whole genome shotgun (WGS) entry which is preliminary data.</text>
</comment>
<protein>
    <recommendedName>
        <fullName evidence="2">Helix-turn-helix domain-containing protein</fullName>
    </recommendedName>
</protein>
<organism evidence="1">
    <name type="scientific">marine sediment metagenome</name>
    <dbReference type="NCBI Taxonomy" id="412755"/>
    <lineage>
        <taxon>unclassified sequences</taxon>
        <taxon>metagenomes</taxon>
        <taxon>ecological metagenomes</taxon>
    </lineage>
</organism>
<name>A0A0F9EVC7_9ZZZZ</name>
<reference evidence="1" key="1">
    <citation type="journal article" date="2015" name="Nature">
        <title>Complex archaea that bridge the gap between prokaryotes and eukaryotes.</title>
        <authorList>
            <person name="Spang A."/>
            <person name="Saw J.H."/>
            <person name="Jorgensen S.L."/>
            <person name="Zaremba-Niedzwiedzka K."/>
            <person name="Martijn J."/>
            <person name="Lind A.E."/>
            <person name="van Eijk R."/>
            <person name="Schleper C."/>
            <person name="Guy L."/>
            <person name="Ettema T.J."/>
        </authorList>
    </citation>
    <scope>NUCLEOTIDE SEQUENCE</scope>
</reference>
<dbReference type="EMBL" id="LAZR01023579">
    <property type="protein sequence ID" value="KKL78034.1"/>
    <property type="molecule type" value="Genomic_DNA"/>
</dbReference>
<accession>A0A0F9EVC7</accession>